<proteinExistence type="predicted"/>
<name>A0A5B7JYY0_PORTR</name>
<keyword evidence="3" id="KW-1185">Reference proteome</keyword>
<dbReference type="AlphaFoldDB" id="A0A5B7JYY0"/>
<gene>
    <name evidence="2" type="ORF">E2C01_097555</name>
</gene>
<evidence type="ECO:0000313" key="2">
    <source>
        <dbReference type="EMBL" id="MPD02001.1"/>
    </source>
</evidence>
<dbReference type="Proteomes" id="UP000324222">
    <property type="component" value="Unassembled WGS sequence"/>
</dbReference>
<sequence length="60" mass="6152">MSVNTAHRVTVPSTLRARGMPPGPTTTTPAPGQTISSAWSGLTSGTCCTNTLRTHTPGTQ</sequence>
<feature type="region of interest" description="Disordered" evidence="1">
    <location>
        <begin position="1"/>
        <end position="60"/>
    </location>
</feature>
<reference evidence="2 3" key="1">
    <citation type="submission" date="2019-05" db="EMBL/GenBank/DDBJ databases">
        <title>Another draft genome of Portunus trituberculatus and its Hox gene families provides insights of decapod evolution.</title>
        <authorList>
            <person name="Jeong J.-H."/>
            <person name="Song I."/>
            <person name="Kim S."/>
            <person name="Choi T."/>
            <person name="Kim D."/>
            <person name="Ryu S."/>
            <person name="Kim W."/>
        </authorList>
    </citation>
    <scope>NUCLEOTIDE SEQUENCE [LARGE SCALE GENOMIC DNA]</scope>
    <source>
        <tissue evidence="2">Muscle</tissue>
    </source>
</reference>
<feature type="compositionally biased region" description="Polar residues" evidence="1">
    <location>
        <begin position="1"/>
        <end position="13"/>
    </location>
</feature>
<evidence type="ECO:0000256" key="1">
    <source>
        <dbReference type="SAM" id="MobiDB-lite"/>
    </source>
</evidence>
<protein>
    <submittedName>
        <fullName evidence="2">Uncharacterized protein</fullName>
    </submittedName>
</protein>
<dbReference type="EMBL" id="VSRR010129499">
    <property type="protein sequence ID" value="MPD02001.1"/>
    <property type="molecule type" value="Genomic_DNA"/>
</dbReference>
<feature type="compositionally biased region" description="Low complexity" evidence="1">
    <location>
        <begin position="25"/>
        <end position="34"/>
    </location>
</feature>
<accession>A0A5B7JYY0</accession>
<comment type="caution">
    <text evidence="2">The sequence shown here is derived from an EMBL/GenBank/DDBJ whole genome shotgun (WGS) entry which is preliminary data.</text>
</comment>
<feature type="compositionally biased region" description="Polar residues" evidence="1">
    <location>
        <begin position="35"/>
        <end position="60"/>
    </location>
</feature>
<evidence type="ECO:0000313" key="3">
    <source>
        <dbReference type="Proteomes" id="UP000324222"/>
    </source>
</evidence>
<organism evidence="2 3">
    <name type="scientific">Portunus trituberculatus</name>
    <name type="common">Swimming crab</name>
    <name type="synonym">Neptunus trituberculatus</name>
    <dbReference type="NCBI Taxonomy" id="210409"/>
    <lineage>
        <taxon>Eukaryota</taxon>
        <taxon>Metazoa</taxon>
        <taxon>Ecdysozoa</taxon>
        <taxon>Arthropoda</taxon>
        <taxon>Crustacea</taxon>
        <taxon>Multicrustacea</taxon>
        <taxon>Malacostraca</taxon>
        <taxon>Eumalacostraca</taxon>
        <taxon>Eucarida</taxon>
        <taxon>Decapoda</taxon>
        <taxon>Pleocyemata</taxon>
        <taxon>Brachyura</taxon>
        <taxon>Eubrachyura</taxon>
        <taxon>Portunoidea</taxon>
        <taxon>Portunidae</taxon>
        <taxon>Portuninae</taxon>
        <taxon>Portunus</taxon>
    </lineage>
</organism>